<proteinExistence type="predicted"/>
<evidence type="ECO:0000313" key="4">
    <source>
        <dbReference type="Proteomes" id="UP000214344"/>
    </source>
</evidence>
<gene>
    <name evidence="3" type="ORF">QF4000106</name>
    <name evidence="2" type="ORF">wdlz-06GM51</name>
</gene>
<dbReference type="Pfam" id="PF05789">
    <property type="entry name" value="Baculo_VP1054"/>
    <property type="match status" value="1"/>
</dbReference>
<reference evidence="2" key="4">
    <citation type="submission" date="2013-04" db="EMBL/GenBank/DDBJ databases">
        <authorList>
            <person name="Chen J."/>
            <person name="Hu Y."/>
            <person name="Yin Y."/>
            <person name="Wang B."/>
            <person name="Zhu Y."/>
        </authorList>
    </citation>
    <scope>NUCLEOTIDE SEQUENCE</scope>
    <source>
        <strain evidence="2">Unioasis 1</strain>
    </source>
</reference>
<dbReference type="RefSeq" id="YP_874232.1">
    <property type="nucleotide sequence ID" value="NC_008586.1"/>
</dbReference>
<reference evidence="3" key="5">
    <citation type="submission" date="2021-06" db="EMBL/GenBank/DDBJ databases">
        <authorList>
            <person name="Xiao Q."/>
            <person name="Zhang X.X."/>
            <person name="Tang M.J."/>
        </authorList>
    </citation>
    <scope>NUCLEOTIDE SEQUENCE</scope>
    <source>
        <strain evidence="3">QF4</strain>
    </source>
</reference>
<name>A0EYU2_9ABAC</name>
<evidence type="ECO:0000313" key="3">
    <source>
        <dbReference type="EMBL" id="QWV59692.1"/>
    </source>
</evidence>
<sequence length="366" mass="43048">MSSTKNVVKFKQCVSEKLTVFKPLKRPPRTVCRFHPLRANCRAIKQHDDNLQNALDESESVFDEATLLVDQYLSKYFYHETIINTFYLNYKKKPYYSVLISPQDIAKRGIYMNADDLYAYVHLNQIDSDEQFFGIDENGERQMQILTMVIKSIIDCLNQCSQYVILCVDELMIDLLYSSYRIVVLPQKLYAIHYSEHVPIIENYTIFSVPTTDDCVTSQNVYRTFLVYNTVLSMILKQRNPFNEVSKNISIIFRNLGKCPQNRDRVKCCTLRYGGHPPGHVMCAPRNMLKRIFHYAKWARTPNNYKRYYELITQPVIIEQNFGENINARDTNQIQNAESNNTSHVLMDWYNFMFDFRTYFGIETTA</sequence>
<evidence type="ECO:0000313" key="1">
    <source>
        <dbReference type="EMBL" id="ABI35723.1"/>
    </source>
</evidence>
<dbReference type="KEGG" id="vg:5176468"/>
<dbReference type="EMBL" id="MZ394738">
    <property type="protein sequence ID" value="QWV59692.1"/>
    <property type="molecule type" value="Genomic_DNA"/>
</dbReference>
<accession>A0EYU2</accession>
<dbReference type="EMBL" id="DQ837165">
    <property type="protein sequence ID" value="ABI35723.1"/>
    <property type="molecule type" value="Genomic_DNA"/>
</dbReference>
<dbReference type="InterPro" id="IPR008416">
    <property type="entry name" value="Baculo_VP1054"/>
</dbReference>
<dbReference type="OrthoDB" id="6189at10239"/>
<reference evidence="1 4" key="1">
    <citation type="journal article" date="2006" name="J. Microbiol.">
        <title>Morphological, phylogenetic and biological characteristics of Ectropis obliqua single-nucleocapsid nucleopolyhedrovirus.</title>
        <authorList>
            <person name="Ma X.C."/>
            <person name="Xu H.J."/>
            <person name="Tang M.J."/>
            <person name="Xiao Q."/>
            <person name="Hong J."/>
            <person name="Zhang C.X."/>
        </authorList>
    </citation>
    <scope>NUCLEOTIDE SEQUENCE [LARGE SCALE GENOMIC DNA]</scope>
    <source>
        <strain evidence="1 4">A1</strain>
    </source>
</reference>
<dbReference type="Proteomes" id="UP000214344">
    <property type="component" value="Segment"/>
</dbReference>
<reference evidence="1 4" key="3">
    <citation type="journal article" date="2007" name="Virology">
        <title>Genome sequence and organization of a nucleopolyhedrovirus that infects the tea looper caterpillar, Ectropis obliqua.</title>
        <authorList>
            <person name="Ma X.C."/>
            <person name="Shang J.Y."/>
            <person name="Yang Z.N."/>
            <person name="Bao Y.Y."/>
            <person name="Xiao Q."/>
            <person name="Zhang C.X."/>
        </authorList>
    </citation>
    <scope>NUCLEOTIDE SEQUENCE [LARGE SCALE GENOMIC DNA]</scope>
    <source>
        <strain evidence="1 4">A1</strain>
    </source>
</reference>
<evidence type="ECO:0000313" key="2">
    <source>
        <dbReference type="EMBL" id="AGS47897.1"/>
    </source>
</evidence>
<protein>
    <submittedName>
        <fullName evidence="2">Putative 42.1 kDa protein</fullName>
    </submittedName>
    <submittedName>
        <fullName evidence="1">Vp1054</fullName>
    </submittedName>
</protein>
<dbReference type="EMBL" id="KC960018">
    <property type="protein sequence ID" value="AGS47897.1"/>
    <property type="molecule type" value="Genomic_DNA"/>
</dbReference>
<reference evidence="1" key="2">
    <citation type="submission" date="2006-07" db="EMBL/GenBank/DDBJ databases">
        <authorList>
            <person name="Zhang C.-X."/>
            <person name="Yang Z.-N."/>
            <person name="Ma X.-C."/>
            <person name="Xiao Q."/>
        </authorList>
    </citation>
    <scope>NUCLEOTIDE SEQUENCE</scope>
    <source>
        <strain evidence="1">A1</strain>
    </source>
</reference>
<keyword evidence="4" id="KW-1185">Reference proteome</keyword>
<organism evidence="1 4">
    <name type="scientific">Ectropis obliqua nucleopolyhedrovirus</name>
    <dbReference type="NCBI Taxonomy" id="59376"/>
    <lineage>
        <taxon>Viruses</taxon>
        <taxon>Viruses incertae sedis</taxon>
        <taxon>Naldaviricetes</taxon>
        <taxon>Lefavirales</taxon>
        <taxon>Baculoviridae</taxon>
        <taxon>Alphabaculovirus</taxon>
        <taxon>Alphabaculovirus ecobliquae</taxon>
    </lineage>
</organism>